<dbReference type="InterPro" id="IPR036166">
    <property type="entry name" value="YxeA-like_sf"/>
</dbReference>
<dbReference type="SUPFAM" id="SSF159121">
    <property type="entry name" value="BC4932-like"/>
    <property type="match status" value="1"/>
</dbReference>
<reference evidence="2 3" key="1">
    <citation type="submission" date="2019-10" db="EMBL/GenBank/DDBJ databases">
        <title>Genome sequencing of Lactobacillus manihotivorans.</title>
        <authorList>
            <person name="Kim K."/>
        </authorList>
    </citation>
    <scope>NUCLEOTIDE SEQUENCE [LARGE SCALE GENOMIC DNA]</scope>
    <source>
        <strain evidence="2 3">LM010</strain>
    </source>
</reference>
<sequence length="161" mass="18096">MTLKSDDESAFRRMRFNLNLGNLIAIGGGQMKAWQKRVLSIVMVVALALCATPWLTRNQTTTAAQVLDMVNPVVQEETVYVSTKDSAVQWHANNHGGLDYRYEVQSYTADGIPRKLELDASDRPLDANAYLAVVTKGQTVLRWHEVPRSQVPTHALKHLMY</sequence>
<dbReference type="AlphaFoldDB" id="A0A5P8JM84"/>
<organism evidence="2 3">
    <name type="scientific">Lacticaseibacillus manihotivorans</name>
    <dbReference type="NCBI Taxonomy" id="88233"/>
    <lineage>
        <taxon>Bacteria</taxon>
        <taxon>Bacillati</taxon>
        <taxon>Bacillota</taxon>
        <taxon>Bacilli</taxon>
        <taxon>Lactobacillales</taxon>
        <taxon>Lactobacillaceae</taxon>
        <taxon>Lacticaseibacillus</taxon>
    </lineage>
</organism>
<dbReference type="Pfam" id="PF06486">
    <property type="entry name" value="DUF1093"/>
    <property type="match status" value="1"/>
</dbReference>
<dbReference type="Gene3D" id="2.40.50.480">
    <property type="match status" value="1"/>
</dbReference>
<dbReference type="NCBIfam" id="TIGR01655">
    <property type="entry name" value="yxeA_fam"/>
    <property type="match status" value="1"/>
</dbReference>
<gene>
    <name evidence="2" type="ORF">LM010_02105</name>
</gene>
<name>A0A5P8JM84_9LACO</name>
<keyword evidence="1" id="KW-0812">Transmembrane</keyword>
<dbReference type="InterPro" id="IPR006542">
    <property type="entry name" value="DUF1093"/>
</dbReference>
<dbReference type="PANTHER" id="PTHR36433">
    <property type="entry name" value="HYPOTHETICAL CYTOSOLIC PROTEIN"/>
    <property type="match status" value="1"/>
</dbReference>
<evidence type="ECO:0000256" key="1">
    <source>
        <dbReference type="SAM" id="Phobius"/>
    </source>
</evidence>
<evidence type="ECO:0000313" key="2">
    <source>
        <dbReference type="EMBL" id="QFQ90307.1"/>
    </source>
</evidence>
<protein>
    <submittedName>
        <fullName evidence="2">YxeA family protein</fullName>
    </submittedName>
</protein>
<proteinExistence type="predicted"/>
<dbReference type="EMBL" id="CP045068">
    <property type="protein sequence ID" value="QFQ90307.1"/>
    <property type="molecule type" value="Genomic_DNA"/>
</dbReference>
<dbReference type="PANTHER" id="PTHR36433:SF2">
    <property type="entry name" value="YXEA FAMILY PROTEIN"/>
    <property type="match status" value="1"/>
</dbReference>
<evidence type="ECO:0000313" key="3">
    <source>
        <dbReference type="Proteomes" id="UP000388452"/>
    </source>
</evidence>
<accession>A0A5P8JM84</accession>
<keyword evidence="1" id="KW-1133">Transmembrane helix</keyword>
<dbReference type="Proteomes" id="UP000388452">
    <property type="component" value="Chromosome"/>
</dbReference>
<keyword evidence="1" id="KW-0472">Membrane</keyword>
<feature type="transmembrane region" description="Helical" evidence="1">
    <location>
        <begin position="38"/>
        <end position="56"/>
    </location>
</feature>